<evidence type="ECO:0000313" key="5">
    <source>
        <dbReference type="Proteomes" id="UP000195402"/>
    </source>
</evidence>
<dbReference type="OMA" id="FGHMVPF"/>
<dbReference type="FunFam" id="3.40.50.2000:FF:000088">
    <property type="entry name" value="Glycosyltransferase"/>
    <property type="match status" value="1"/>
</dbReference>
<protein>
    <submittedName>
        <fullName evidence="4">UDP-glucuronosyl/UDP-glucosyltransferase</fullName>
    </submittedName>
</protein>
<dbReference type="InterPro" id="IPR002213">
    <property type="entry name" value="UDP_glucos_trans"/>
</dbReference>
<evidence type="ECO:0000256" key="2">
    <source>
        <dbReference type="ARBA" id="ARBA00022676"/>
    </source>
</evidence>
<name>A0A200RCE0_MACCD</name>
<dbReference type="AlphaFoldDB" id="A0A200RCE0"/>
<dbReference type="CDD" id="cd03784">
    <property type="entry name" value="GT1_Gtf-like"/>
    <property type="match status" value="1"/>
</dbReference>
<reference evidence="4 5" key="1">
    <citation type="journal article" date="2017" name="Mol. Plant">
        <title>The Genome of Medicinal Plant Macleaya cordata Provides New Insights into Benzylisoquinoline Alkaloids Metabolism.</title>
        <authorList>
            <person name="Liu X."/>
            <person name="Liu Y."/>
            <person name="Huang P."/>
            <person name="Ma Y."/>
            <person name="Qing Z."/>
            <person name="Tang Q."/>
            <person name="Cao H."/>
            <person name="Cheng P."/>
            <person name="Zheng Y."/>
            <person name="Yuan Z."/>
            <person name="Zhou Y."/>
            <person name="Liu J."/>
            <person name="Tang Z."/>
            <person name="Zhuo Y."/>
            <person name="Zhang Y."/>
            <person name="Yu L."/>
            <person name="Huang J."/>
            <person name="Yang P."/>
            <person name="Peng Q."/>
            <person name="Zhang J."/>
            <person name="Jiang W."/>
            <person name="Zhang Z."/>
            <person name="Lin K."/>
            <person name="Ro D.K."/>
            <person name="Chen X."/>
            <person name="Xiong X."/>
            <person name="Shang Y."/>
            <person name="Huang S."/>
            <person name="Zeng J."/>
        </authorList>
    </citation>
    <scope>NUCLEOTIDE SEQUENCE [LARGE SCALE GENOMIC DNA]</scope>
    <source>
        <strain evidence="5">cv. BLH2017</strain>
        <tissue evidence="4">Root</tissue>
    </source>
</reference>
<gene>
    <name evidence="4" type="ORF">BVC80_1195g18</name>
</gene>
<dbReference type="InterPro" id="IPR050481">
    <property type="entry name" value="UDP-glycosyltransf_plant"/>
</dbReference>
<dbReference type="PANTHER" id="PTHR48049">
    <property type="entry name" value="GLYCOSYLTRANSFERASE"/>
    <property type="match status" value="1"/>
</dbReference>
<dbReference type="InParanoid" id="A0A200RCE0"/>
<evidence type="ECO:0000313" key="4">
    <source>
        <dbReference type="EMBL" id="OVA20379.1"/>
    </source>
</evidence>
<proteinExistence type="inferred from homology"/>
<keyword evidence="5" id="KW-1185">Reference proteome</keyword>
<accession>A0A200RCE0</accession>
<dbReference type="Gene3D" id="3.40.50.2000">
    <property type="entry name" value="Glycogen Phosphorylase B"/>
    <property type="match status" value="2"/>
</dbReference>
<dbReference type="SUPFAM" id="SSF53756">
    <property type="entry name" value="UDP-Glycosyltransferase/glycogen phosphorylase"/>
    <property type="match status" value="1"/>
</dbReference>
<dbReference type="Pfam" id="PF00201">
    <property type="entry name" value="UDPGT"/>
    <property type="match status" value="1"/>
</dbReference>
<comment type="caution">
    <text evidence="4">The sequence shown here is derived from an EMBL/GenBank/DDBJ whole genome shotgun (WGS) entry which is preliminary data.</text>
</comment>
<dbReference type="EMBL" id="MVGT01000132">
    <property type="protein sequence ID" value="OVA20379.1"/>
    <property type="molecule type" value="Genomic_DNA"/>
</dbReference>
<dbReference type="OrthoDB" id="5835829at2759"/>
<keyword evidence="3 4" id="KW-0808">Transferase</keyword>
<organism evidence="4 5">
    <name type="scientific">Macleaya cordata</name>
    <name type="common">Five-seeded plume-poppy</name>
    <name type="synonym">Bocconia cordata</name>
    <dbReference type="NCBI Taxonomy" id="56857"/>
    <lineage>
        <taxon>Eukaryota</taxon>
        <taxon>Viridiplantae</taxon>
        <taxon>Streptophyta</taxon>
        <taxon>Embryophyta</taxon>
        <taxon>Tracheophyta</taxon>
        <taxon>Spermatophyta</taxon>
        <taxon>Magnoliopsida</taxon>
        <taxon>Ranunculales</taxon>
        <taxon>Papaveraceae</taxon>
        <taxon>Papaveroideae</taxon>
        <taxon>Macleaya</taxon>
    </lineage>
</organism>
<sequence>MAANNYSLIKFNPTRSSSSSSSLHVVMFPWLAFGHIIPFVELSKCLAQRGHRISFLSTPKNLQRILPKIPSDLSHLINFVTLPLPQIYGLPQDAEATIDLPHDKIQYLKKAFDRLDSPFTDFLQTSFSSPTPPDWIVHDFAHHWLPPIASKFAVPCAFFSVFKASTLAFYGPPSVLMGEDGGSRSIPEHFTVPPKWVPFPSSDMVYRLYEAQKAFDDHLEDNASGVSDTYRLGSTISKTDAVFVRSCAEIESGEWFDLLQNEVYKKQVVQMGGLLSPPPPLIIQEAEDKKWVEMREWLDKQRQGSVVYVAFGSEATLSQEGMIELALGLESSELPFFWVIRSPHGSTQEDYLSSVLPAGFEDRTKGRGGFICKGWAPQDKILGHPSVGCFLTHCGWSSVLEALSVGKVLVLLPMLIDQGLVARLLHGRKIGLEIPRDERDGSFTRDSVTESLRVVMLDEDQSESFRTKAREMKEIFGDMERQKGYIDDLERFMIDYVDHHVKNNANFVSTPTNVTASHAASTFNSCQSLK</sequence>
<dbReference type="FunFam" id="3.40.50.2000:FF:000037">
    <property type="entry name" value="Glycosyltransferase"/>
    <property type="match status" value="1"/>
</dbReference>
<evidence type="ECO:0000256" key="1">
    <source>
        <dbReference type="ARBA" id="ARBA00009995"/>
    </source>
</evidence>
<dbReference type="PANTHER" id="PTHR48049:SF60">
    <property type="entry name" value="UDP-GLYCOSYLTRANSFERASE 91B1"/>
    <property type="match status" value="1"/>
</dbReference>
<keyword evidence="2" id="KW-0328">Glycosyltransferase</keyword>
<dbReference type="Proteomes" id="UP000195402">
    <property type="component" value="Unassembled WGS sequence"/>
</dbReference>
<evidence type="ECO:0000256" key="3">
    <source>
        <dbReference type="ARBA" id="ARBA00022679"/>
    </source>
</evidence>
<comment type="similarity">
    <text evidence="1">Belongs to the UDP-glycosyltransferase family.</text>
</comment>
<dbReference type="GO" id="GO:0035251">
    <property type="term" value="F:UDP-glucosyltransferase activity"/>
    <property type="evidence" value="ECO:0007669"/>
    <property type="project" value="InterPro"/>
</dbReference>